<evidence type="ECO:0000256" key="3">
    <source>
        <dbReference type="ARBA" id="ARBA00048782"/>
    </source>
</evidence>
<comment type="caution">
    <text evidence="7">The sequence shown here is derived from an EMBL/GenBank/DDBJ whole genome shotgun (WGS) entry which is preliminary data.</text>
</comment>
<dbReference type="SUPFAM" id="SSF55068">
    <property type="entry name" value="Peptide methionine sulfoxide reductase"/>
    <property type="match status" value="1"/>
</dbReference>
<comment type="catalytic activity">
    <reaction evidence="2 4">
        <text>L-methionyl-[protein] + [thioredoxin]-disulfide + H2O = L-methionyl-(S)-S-oxide-[protein] + [thioredoxin]-dithiol</text>
        <dbReference type="Rhea" id="RHEA:14217"/>
        <dbReference type="Rhea" id="RHEA-COMP:10698"/>
        <dbReference type="Rhea" id="RHEA-COMP:10700"/>
        <dbReference type="Rhea" id="RHEA-COMP:12313"/>
        <dbReference type="Rhea" id="RHEA-COMP:12315"/>
        <dbReference type="ChEBI" id="CHEBI:15377"/>
        <dbReference type="ChEBI" id="CHEBI:16044"/>
        <dbReference type="ChEBI" id="CHEBI:29950"/>
        <dbReference type="ChEBI" id="CHEBI:44120"/>
        <dbReference type="ChEBI" id="CHEBI:50058"/>
        <dbReference type="EC" id="1.8.4.11"/>
    </reaction>
</comment>
<dbReference type="InterPro" id="IPR002569">
    <property type="entry name" value="Met_Sox_Rdtase_MsrA_dom"/>
</dbReference>
<keyword evidence="8" id="KW-1185">Reference proteome</keyword>
<dbReference type="Pfam" id="PF01625">
    <property type="entry name" value="PMSR"/>
    <property type="match status" value="1"/>
</dbReference>
<sequence length="192" mass="22119">MLKNIKFLSVLGCVFLVQLGYAKMSTAIVAGGCFWCVQADFDKLKGVVKTEVGYDGGTTLYPNYKQVSQGKTDHLEVVKVWYEDDVLGYAQFLNYFFKHIDPTVKNGQFCDLGEQYQSAILYENDGQKAAAQAVVDNMKNYLNKPIYTQLRPSTMFTPAEEYHQKYYLKNPISYGFYRWQCGRDARLKEVWQ</sequence>
<comment type="similarity">
    <text evidence="4">Belongs to the MsrA Met sulfoxide reductase family.</text>
</comment>
<reference evidence="7" key="2">
    <citation type="submission" date="2020-09" db="EMBL/GenBank/DDBJ databases">
        <authorList>
            <person name="Sun Q."/>
            <person name="Zhou Y."/>
        </authorList>
    </citation>
    <scope>NUCLEOTIDE SEQUENCE</scope>
    <source>
        <strain evidence="7">CGMCC 1.15758</strain>
    </source>
</reference>
<feature type="domain" description="Peptide methionine sulphoxide reductase MsrA" evidence="6">
    <location>
        <begin position="26"/>
        <end position="174"/>
    </location>
</feature>
<keyword evidence="1 4" id="KW-0560">Oxidoreductase</keyword>
<evidence type="ECO:0000259" key="6">
    <source>
        <dbReference type="Pfam" id="PF01625"/>
    </source>
</evidence>
<feature type="signal peptide" evidence="5">
    <location>
        <begin position="1"/>
        <end position="22"/>
    </location>
</feature>
<dbReference type="Gene3D" id="3.30.1060.10">
    <property type="entry name" value="Peptide methionine sulphoxide reductase MsrA"/>
    <property type="match status" value="1"/>
</dbReference>
<gene>
    <name evidence="4 7" type="primary">msrA</name>
    <name evidence="7" type="ORF">GCM10010995_09890</name>
</gene>
<evidence type="ECO:0000313" key="8">
    <source>
        <dbReference type="Proteomes" id="UP000636949"/>
    </source>
</evidence>
<name>A0A8J2Z3X8_9GAMM</name>
<dbReference type="RefSeq" id="WP_117002035.1">
    <property type="nucleotide sequence ID" value="NZ_BMJS01000008.1"/>
</dbReference>
<proteinExistence type="inferred from homology"/>
<dbReference type="Proteomes" id="UP000636949">
    <property type="component" value="Unassembled WGS sequence"/>
</dbReference>
<dbReference type="GO" id="GO:0008113">
    <property type="term" value="F:peptide-methionine (S)-S-oxide reductase activity"/>
    <property type="evidence" value="ECO:0007669"/>
    <property type="project" value="UniProtKB-UniRule"/>
</dbReference>
<keyword evidence="5" id="KW-0732">Signal</keyword>
<dbReference type="AlphaFoldDB" id="A0A8J2Z3X8"/>
<evidence type="ECO:0000313" key="7">
    <source>
        <dbReference type="EMBL" id="GGF94676.1"/>
    </source>
</evidence>
<dbReference type="PANTHER" id="PTHR43774">
    <property type="entry name" value="PEPTIDE METHIONINE SULFOXIDE REDUCTASE"/>
    <property type="match status" value="1"/>
</dbReference>
<dbReference type="EMBL" id="BMJS01000008">
    <property type="protein sequence ID" value="GGF94676.1"/>
    <property type="molecule type" value="Genomic_DNA"/>
</dbReference>
<evidence type="ECO:0000256" key="2">
    <source>
        <dbReference type="ARBA" id="ARBA00047806"/>
    </source>
</evidence>
<evidence type="ECO:0000256" key="4">
    <source>
        <dbReference type="HAMAP-Rule" id="MF_01401"/>
    </source>
</evidence>
<comment type="function">
    <text evidence="4">Has an important function as a repair enzyme for proteins that have been inactivated by oxidation. Catalyzes the reversible oxidation-reduction of methionine sulfoxide in proteins to methionine.</text>
</comment>
<dbReference type="PANTHER" id="PTHR43774:SF1">
    <property type="entry name" value="PEPTIDE METHIONINE SULFOXIDE REDUCTASE MSRA 2"/>
    <property type="match status" value="1"/>
</dbReference>
<evidence type="ECO:0000256" key="5">
    <source>
        <dbReference type="SAM" id="SignalP"/>
    </source>
</evidence>
<feature type="active site" evidence="4">
    <location>
        <position position="33"/>
    </location>
</feature>
<dbReference type="NCBIfam" id="TIGR00401">
    <property type="entry name" value="msrA"/>
    <property type="match status" value="1"/>
</dbReference>
<organism evidence="7 8">
    <name type="scientific">Cysteiniphilum litorale</name>
    <dbReference type="NCBI Taxonomy" id="2056700"/>
    <lineage>
        <taxon>Bacteria</taxon>
        <taxon>Pseudomonadati</taxon>
        <taxon>Pseudomonadota</taxon>
        <taxon>Gammaproteobacteria</taxon>
        <taxon>Thiotrichales</taxon>
        <taxon>Fastidiosibacteraceae</taxon>
        <taxon>Cysteiniphilum</taxon>
    </lineage>
</organism>
<feature type="chain" id="PRO_5035249058" description="Peptide methionine sulfoxide reductase MsrA" evidence="5">
    <location>
        <begin position="23"/>
        <end position="192"/>
    </location>
</feature>
<dbReference type="OrthoDB" id="4174719at2"/>
<comment type="catalytic activity">
    <reaction evidence="3 4">
        <text>[thioredoxin]-disulfide + L-methionine + H2O = L-methionine (S)-S-oxide + [thioredoxin]-dithiol</text>
        <dbReference type="Rhea" id="RHEA:19993"/>
        <dbReference type="Rhea" id="RHEA-COMP:10698"/>
        <dbReference type="Rhea" id="RHEA-COMP:10700"/>
        <dbReference type="ChEBI" id="CHEBI:15377"/>
        <dbReference type="ChEBI" id="CHEBI:29950"/>
        <dbReference type="ChEBI" id="CHEBI:50058"/>
        <dbReference type="ChEBI" id="CHEBI:57844"/>
        <dbReference type="ChEBI" id="CHEBI:58772"/>
        <dbReference type="EC" id="1.8.4.11"/>
    </reaction>
</comment>
<reference evidence="7" key="1">
    <citation type="journal article" date="2014" name="Int. J. Syst. Evol. Microbiol.">
        <title>Complete genome sequence of Corynebacterium casei LMG S-19264T (=DSM 44701T), isolated from a smear-ripened cheese.</title>
        <authorList>
            <consortium name="US DOE Joint Genome Institute (JGI-PGF)"/>
            <person name="Walter F."/>
            <person name="Albersmeier A."/>
            <person name="Kalinowski J."/>
            <person name="Ruckert C."/>
        </authorList>
    </citation>
    <scope>NUCLEOTIDE SEQUENCE</scope>
    <source>
        <strain evidence="7">CGMCC 1.15758</strain>
    </source>
</reference>
<dbReference type="HAMAP" id="MF_01401">
    <property type="entry name" value="MsrA"/>
    <property type="match status" value="1"/>
</dbReference>
<evidence type="ECO:0000256" key="1">
    <source>
        <dbReference type="ARBA" id="ARBA00023002"/>
    </source>
</evidence>
<accession>A0A8J2Z3X8</accession>
<dbReference type="InterPro" id="IPR036509">
    <property type="entry name" value="Met_Sox_Rdtase_MsrA_sf"/>
</dbReference>
<dbReference type="EC" id="1.8.4.11" evidence="4"/>
<protein>
    <recommendedName>
        <fullName evidence="4">Peptide methionine sulfoxide reductase MsrA</fullName>
        <shortName evidence="4">Protein-methionine-S-oxide reductase</shortName>
        <ecNumber evidence="4">1.8.4.11</ecNumber>
    </recommendedName>
    <alternativeName>
        <fullName evidence="4">Peptide-methionine (S)-S-oxide reductase</fullName>
        <shortName evidence="4">Peptide Met(O) reductase</shortName>
    </alternativeName>
</protein>